<dbReference type="InterPro" id="IPR028202">
    <property type="entry name" value="Reductase_C"/>
</dbReference>
<accession>A0ABM6JLD0</accession>
<dbReference type="InterPro" id="IPR016156">
    <property type="entry name" value="FAD/NAD-linked_Rdtase_dimer_sf"/>
</dbReference>
<evidence type="ECO:0000313" key="8">
    <source>
        <dbReference type="EMBL" id="ARD21764.1"/>
    </source>
</evidence>
<feature type="compositionally biased region" description="Polar residues" evidence="5">
    <location>
        <begin position="293"/>
        <end position="303"/>
    </location>
</feature>
<keyword evidence="4" id="KW-0560">Oxidoreductase</keyword>
<keyword evidence="9" id="KW-1185">Reference proteome</keyword>
<dbReference type="SUPFAM" id="SSF55424">
    <property type="entry name" value="FAD/NAD-linked reductases, dimerisation (C-terminal) domain"/>
    <property type="match status" value="1"/>
</dbReference>
<evidence type="ECO:0008006" key="10">
    <source>
        <dbReference type="Google" id="ProtNLM"/>
    </source>
</evidence>
<sequence length="490" mass="54087">MTIQLTDNAMQTLTKNDTCVIIGASHGGVNLAFSLRKHGWQGNIILIDSDPNLPYHRPPLSKAFLLNHNVTECASHEIHLDPSSIQLKSPDSYRKQNITLKLGLTVTKINRNSKQVTLSNGSKQAYDKLVLATGARPFIPPISGIKACKEAFCLRTVSDVSRIKQALATSEQKRVVIIGGGYVGLETASSLKKLGATVTVLEREPRILARVTAPLMSEFFTQLHQENQVEVLTDKLVQQISTSNLNNDKNMPLAHKITCADGSSYIADVIVIGVGITVNTELAKACGIKLASDTPNEQANHNEANGRDKPKSTPKPGIWVNSSLQTSDENIFAIGDCTYHHNPHYDRMIRLESVQNAVEQAKVAAKVIAQNQKDHYLTAHSMRIEATLNDIEKLTYQAIPWFWSDQFDTKLQMVGLAQGYDEVIKQVEENKPTSFSVWYFKGDTLLAVDAINHAKAYVLATKIIQNKSNVNKAKLQDSLLATKVEQLTLN</sequence>
<feature type="domain" description="FAD/NAD(P)-binding" evidence="6">
    <location>
        <begin position="314"/>
        <end position="361"/>
    </location>
</feature>
<feature type="domain" description="Reductase C-terminal" evidence="7">
    <location>
        <begin position="401"/>
        <end position="478"/>
    </location>
</feature>
<evidence type="ECO:0000259" key="6">
    <source>
        <dbReference type="Pfam" id="PF07992"/>
    </source>
</evidence>
<dbReference type="InterPro" id="IPR023753">
    <property type="entry name" value="FAD/NAD-binding_dom"/>
</dbReference>
<gene>
    <name evidence="8" type="ORF">SJ2017_1440</name>
</gene>
<evidence type="ECO:0000259" key="7">
    <source>
        <dbReference type="Pfam" id="PF14759"/>
    </source>
</evidence>
<evidence type="ECO:0000256" key="5">
    <source>
        <dbReference type="SAM" id="MobiDB-lite"/>
    </source>
</evidence>
<dbReference type="Gene3D" id="3.30.390.30">
    <property type="match status" value="1"/>
</dbReference>
<dbReference type="Gene3D" id="3.50.50.60">
    <property type="entry name" value="FAD/NAD(P)-binding domain"/>
    <property type="match status" value="2"/>
</dbReference>
<dbReference type="SUPFAM" id="SSF51905">
    <property type="entry name" value="FAD/NAD(P)-binding domain"/>
    <property type="match status" value="2"/>
</dbReference>
<evidence type="ECO:0000256" key="3">
    <source>
        <dbReference type="ARBA" id="ARBA00022827"/>
    </source>
</evidence>
<evidence type="ECO:0000256" key="2">
    <source>
        <dbReference type="ARBA" id="ARBA00022630"/>
    </source>
</evidence>
<dbReference type="RefSeq" id="WP_244899783.1">
    <property type="nucleotide sequence ID" value="NZ_CP020472.1"/>
</dbReference>
<evidence type="ECO:0000313" key="9">
    <source>
        <dbReference type="Proteomes" id="UP000191820"/>
    </source>
</evidence>
<comment type="cofactor">
    <cofactor evidence="1">
        <name>FAD</name>
        <dbReference type="ChEBI" id="CHEBI:57692"/>
    </cofactor>
</comment>
<feature type="domain" description="FAD/NAD(P)-binding" evidence="6">
    <location>
        <begin position="19"/>
        <end position="291"/>
    </location>
</feature>
<organism evidence="8 9">
    <name type="scientific">Shewanella japonica</name>
    <dbReference type="NCBI Taxonomy" id="93973"/>
    <lineage>
        <taxon>Bacteria</taxon>
        <taxon>Pseudomonadati</taxon>
        <taxon>Pseudomonadota</taxon>
        <taxon>Gammaproteobacteria</taxon>
        <taxon>Alteromonadales</taxon>
        <taxon>Shewanellaceae</taxon>
        <taxon>Shewanella</taxon>
    </lineage>
</organism>
<proteinExistence type="predicted"/>
<evidence type="ECO:0000256" key="1">
    <source>
        <dbReference type="ARBA" id="ARBA00001974"/>
    </source>
</evidence>
<dbReference type="Pfam" id="PF07992">
    <property type="entry name" value="Pyr_redox_2"/>
    <property type="match status" value="2"/>
</dbReference>
<evidence type="ECO:0000256" key="4">
    <source>
        <dbReference type="ARBA" id="ARBA00023002"/>
    </source>
</evidence>
<dbReference type="EMBL" id="CP020472">
    <property type="protein sequence ID" value="ARD21764.1"/>
    <property type="molecule type" value="Genomic_DNA"/>
</dbReference>
<dbReference type="PANTHER" id="PTHR43557:SF2">
    <property type="entry name" value="RIESKE DOMAIN-CONTAINING PROTEIN-RELATED"/>
    <property type="match status" value="1"/>
</dbReference>
<keyword evidence="3" id="KW-0274">FAD</keyword>
<dbReference type="PANTHER" id="PTHR43557">
    <property type="entry name" value="APOPTOSIS-INDUCING FACTOR 1"/>
    <property type="match status" value="1"/>
</dbReference>
<protein>
    <recommendedName>
        <fullName evidence="10">Pyridine nucleotide-disulfide oxidoreductase</fullName>
    </recommendedName>
</protein>
<feature type="region of interest" description="Disordered" evidence="5">
    <location>
        <begin position="293"/>
        <end position="317"/>
    </location>
</feature>
<dbReference type="Pfam" id="PF14759">
    <property type="entry name" value="Reductase_C"/>
    <property type="match status" value="1"/>
</dbReference>
<dbReference type="InterPro" id="IPR036188">
    <property type="entry name" value="FAD/NAD-bd_sf"/>
</dbReference>
<name>A0ABM6JLD0_9GAMM</name>
<reference evidence="8 9" key="1">
    <citation type="submission" date="2017-03" db="EMBL/GenBank/DDBJ databases">
        <title>Genome sequencing of Shewanella japonica KCTC 22435.</title>
        <authorList>
            <person name="Kim K.M."/>
        </authorList>
    </citation>
    <scope>NUCLEOTIDE SEQUENCE [LARGE SCALE GENOMIC DNA]</scope>
    <source>
        <strain evidence="8 9">KCTC 22435</strain>
    </source>
</reference>
<dbReference type="PRINTS" id="PR00411">
    <property type="entry name" value="PNDRDTASEI"/>
</dbReference>
<dbReference type="Proteomes" id="UP000191820">
    <property type="component" value="Chromosome"/>
</dbReference>
<dbReference type="InterPro" id="IPR050446">
    <property type="entry name" value="FAD-oxidoreductase/Apoptosis"/>
</dbReference>
<dbReference type="PRINTS" id="PR00368">
    <property type="entry name" value="FADPNR"/>
</dbReference>
<keyword evidence="2" id="KW-0285">Flavoprotein</keyword>